<feature type="domain" description="HTH luxR-type" evidence="5">
    <location>
        <begin position="424"/>
        <end position="486"/>
    </location>
</feature>
<dbReference type="EMBL" id="FOEC01000003">
    <property type="protein sequence ID" value="SEO64016.1"/>
    <property type="molecule type" value="Genomic_DNA"/>
</dbReference>
<evidence type="ECO:0000256" key="2">
    <source>
        <dbReference type="ARBA" id="ARBA00023125"/>
    </source>
</evidence>
<dbReference type="PANTHER" id="PTHR44688">
    <property type="entry name" value="DNA-BINDING TRANSCRIPTIONAL ACTIVATOR DEVR_DOSR"/>
    <property type="match status" value="1"/>
</dbReference>
<keyword evidence="3" id="KW-0804">Transcription</keyword>
<evidence type="ECO:0000256" key="1">
    <source>
        <dbReference type="ARBA" id="ARBA00023015"/>
    </source>
</evidence>
<feature type="transmembrane region" description="Helical" evidence="4">
    <location>
        <begin position="338"/>
        <end position="356"/>
    </location>
</feature>
<dbReference type="PANTHER" id="PTHR44688:SF16">
    <property type="entry name" value="DNA-BINDING TRANSCRIPTIONAL ACTIVATOR DEVR_DOSR"/>
    <property type="match status" value="1"/>
</dbReference>
<evidence type="ECO:0000259" key="5">
    <source>
        <dbReference type="PROSITE" id="PS50043"/>
    </source>
</evidence>
<reference evidence="7" key="1">
    <citation type="submission" date="2016-10" db="EMBL/GenBank/DDBJ databases">
        <authorList>
            <person name="Varghese N."/>
        </authorList>
    </citation>
    <scope>NUCLEOTIDE SEQUENCE [LARGE SCALE GENOMIC DNA]</scope>
    <source>
        <strain evidence="7">DSM 21843</strain>
    </source>
</reference>
<dbReference type="GO" id="GO:0006355">
    <property type="term" value="P:regulation of DNA-templated transcription"/>
    <property type="evidence" value="ECO:0007669"/>
    <property type="project" value="InterPro"/>
</dbReference>
<dbReference type="GO" id="GO:0003677">
    <property type="term" value="F:DNA binding"/>
    <property type="evidence" value="ECO:0007669"/>
    <property type="project" value="UniProtKB-KW"/>
</dbReference>
<dbReference type="Pfam" id="PF00196">
    <property type="entry name" value="GerE"/>
    <property type="match status" value="1"/>
</dbReference>
<feature type="transmembrane region" description="Helical" evidence="4">
    <location>
        <begin position="245"/>
        <end position="265"/>
    </location>
</feature>
<dbReference type="Proteomes" id="UP000182975">
    <property type="component" value="Unassembled WGS sequence"/>
</dbReference>
<feature type="transmembrane region" description="Helical" evidence="4">
    <location>
        <begin position="35"/>
        <end position="54"/>
    </location>
</feature>
<dbReference type="CDD" id="cd06170">
    <property type="entry name" value="LuxR_C_like"/>
    <property type="match status" value="1"/>
</dbReference>
<evidence type="ECO:0000256" key="3">
    <source>
        <dbReference type="ARBA" id="ARBA00023163"/>
    </source>
</evidence>
<gene>
    <name evidence="6" type="ORF">SAMN02910314_00757</name>
</gene>
<keyword evidence="4" id="KW-0812">Transmembrane</keyword>
<feature type="transmembrane region" description="Helical" evidence="4">
    <location>
        <begin position="308"/>
        <end position="326"/>
    </location>
</feature>
<keyword evidence="1" id="KW-0805">Transcription regulation</keyword>
<feature type="transmembrane region" description="Helical" evidence="4">
    <location>
        <begin position="182"/>
        <end position="201"/>
    </location>
</feature>
<feature type="transmembrane region" description="Helical" evidence="4">
    <location>
        <begin position="157"/>
        <end position="176"/>
    </location>
</feature>
<sequence length="486" mass="53839">MADEQQAQASDKATNAPFFFPENEETGAHMYPLRFLGLAFFITWLCLTHISSIYPANPDWEAERTLFDFGMRIGDVGSLALFAIFAPRLQSFSRHMPMAVTTCALSCMGTLLMALYVFPMHLPPAIIIVLSALTAVGGSVLFCFWAQIYSRMSTTQLLVYSAGCCIGAYVLSFFVGNLRQPVAIFTISLMPLCSLFCAWLSQSALPPEKPAAENVRYPLPKRLIALMTIAALISSISGLQETQGVGGSMFRITATCIVGITLLIGTIQRHTIDYRQFARITFPIAVVAVLLIPITIQPFNLVASFLGKLAYVCFTIFALMIMATICHRYEVPSLRPFACARACSEAAILISVLSKNTLHSLQLNTEQAFLYAIATICIVLLALCVLIWRREKAVNEDWGACGISLETGARVIGERARYERRCRELAETYKLTEREAEILALLGQNKTRAEIEAELFLSENTIKTHTRHIYQKTGAHSREEIISLIG</sequence>
<dbReference type="PROSITE" id="PS50043">
    <property type="entry name" value="HTH_LUXR_2"/>
    <property type="match status" value="1"/>
</dbReference>
<dbReference type="PRINTS" id="PR00038">
    <property type="entry name" value="HTHLUXR"/>
</dbReference>
<keyword evidence="4" id="KW-0472">Membrane</keyword>
<accession>A0A1H8RCB9</accession>
<feature type="transmembrane region" description="Helical" evidence="4">
    <location>
        <begin position="66"/>
        <end position="86"/>
    </location>
</feature>
<dbReference type="InterPro" id="IPR036259">
    <property type="entry name" value="MFS_trans_sf"/>
</dbReference>
<dbReference type="SUPFAM" id="SSF103473">
    <property type="entry name" value="MFS general substrate transporter"/>
    <property type="match status" value="1"/>
</dbReference>
<dbReference type="STRING" id="79604.AAY81_02795"/>
<feature type="transmembrane region" description="Helical" evidence="4">
    <location>
        <begin position="124"/>
        <end position="145"/>
    </location>
</feature>
<dbReference type="OrthoDB" id="3170096at2"/>
<feature type="transmembrane region" description="Helical" evidence="4">
    <location>
        <begin position="277"/>
        <end position="296"/>
    </location>
</feature>
<evidence type="ECO:0000313" key="7">
    <source>
        <dbReference type="Proteomes" id="UP000182975"/>
    </source>
</evidence>
<keyword evidence="2" id="KW-0238">DNA-binding</keyword>
<keyword evidence="4" id="KW-1133">Transmembrane helix</keyword>
<dbReference type="InterPro" id="IPR016032">
    <property type="entry name" value="Sig_transdc_resp-reg_C-effctor"/>
</dbReference>
<dbReference type="AlphaFoldDB" id="A0A1H8RCB9"/>
<dbReference type="InterPro" id="IPR000792">
    <property type="entry name" value="Tscrpt_reg_LuxR_C"/>
</dbReference>
<feature type="transmembrane region" description="Helical" evidence="4">
    <location>
        <begin position="368"/>
        <end position="388"/>
    </location>
</feature>
<evidence type="ECO:0000313" key="6">
    <source>
        <dbReference type="EMBL" id="SEO64016.1"/>
    </source>
</evidence>
<dbReference type="RefSeq" id="WP_082867825.1">
    <property type="nucleotide sequence ID" value="NZ_CP011402.1"/>
</dbReference>
<name>A0A1H8RCB9_9ACTN</name>
<dbReference type="Gene3D" id="1.10.10.10">
    <property type="entry name" value="Winged helix-like DNA-binding domain superfamily/Winged helix DNA-binding domain"/>
    <property type="match status" value="1"/>
</dbReference>
<feature type="transmembrane region" description="Helical" evidence="4">
    <location>
        <begin position="98"/>
        <end position="118"/>
    </location>
</feature>
<feature type="transmembrane region" description="Helical" evidence="4">
    <location>
        <begin position="222"/>
        <end position="239"/>
    </location>
</feature>
<dbReference type="InterPro" id="IPR036388">
    <property type="entry name" value="WH-like_DNA-bd_sf"/>
</dbReference>
<keyword evidence="7" id="KW-1185">Reference proteome</keyword>
<dbReference type="SMART" id="SM00421">
    <property type="entry name" value="HTH_LUXR"/>
    <property type="match status" value="1"/>
</dbReference>
<evidence type="ECO:0000256" key="4">
    <source>
        <dbReference type="SAM" id="Phobius"/>
    </source>
</evidence>
<dbReference type="SUPFAM" id="SSF46894">
    <property type="entry name" value="C-terminal effector domain of the bipartite response regulators"/>
    <property type="match status" value="1"/>
</dbReference>
<protein>
    <submittedName>
        <fullName evidence="6">Regulatory protein, luxR family</fullName>
    </submittedName>
</protein>
<organism evidence="6 7">
    <name type="scientific">Denitrobacterium detoxificans</name>
    <dbReference type="NCBI Taxonomy" id="79604"/>
    <lineage>
        <taxon>Bacteria</taxon>
        <taxon>Bacillati</taxon>
        <taxon>Actinomycetota</taxon>
        <taxon>Coriobacteriia</taxon>
        <taxon>Eggerthellales</taxon>
        <taxon>Eggerthellaceae</taxon>
        <taxon>Denitrobacterium</taxon>
    </lineage>
</organism>
<proteinExistence type="predicted"/>